<protein>
    <recommendedName>
        <fullName evidence="3">Nuclear transport factor 2 family protein</fullName>
    </recommendedName>
</protein>
<reference evidence="1 2" key="1">
    <citation type="journal article" date="2016" name="Arch. Microbiol.">
        <title>Streptomyces zhihengii sp. nov., isolated from rhizospheric soil of Psammosilene tunicoides.</title>
        <authorList>
            <person name="Huang M.J."/>
            <person name="Fei J.J."/>
            <person name="Salam N."/>
            <person name="Kim C.J."/>
            <person name="Hozzein W.N."/>
            <person name="Xiao M."/>
            <person name="Huang H.Q."/>
            <person name="Li W.J."/>
        </authorList>
    </citation>
    <scope>NUCLEOTIDE SEQUENCE [LARGE SCALE GENOMIC DNA]</scope>
    <source>
        <strain evidence="1 2">YIM T102</strain>
    </source>
</reference>
<organism evidence="1 2">
    <name type="scientific">Streptomyces zhihengii</name>
    <dbReference type="NCBI Taxonomy" id="1818004"/>
    <lineage>
        <taxon>Bacteria</taxon>
        <taxon>Bacillati</taxon>
        <taxon>Actinomycetota</taxon>
        <taxon>Actinomycetes</taxon>
        <taxon>Kitasatosporales</taxon>
        <taxon>Streptomycetaceae</taxon>
        <taxon>Streptomyces</taxon>
    </lineage>
</organism>
<evidence type="ECO:0008006" key="3">
    <source>
        <dbReference type="Google" id="ProtNLM"/>
    </source>
</evidence>
<evidence type="ECO:0000313" key="2">
    <source>
        <dbReference type="Proteomes" id="UP000664109"/>
    </source>
</evidence>
<evidence type="ECO:0000313" key="1">
    <source>
        <dbReference type="EMBL" id="MBM9624733.1"/>
    </source>
</evidence>
<comment type="caution">
    <text evidence="1">The sequence shown here is derived from an EMBL/GenBank/DDBJ whole genome shotgun (WGS) entry which is preliminary data.</text>
</comment>
<geneLocation type="plasmid" evidence="1">
    <name>unnamed1</name>
</geneLocation>
<dbReference type="RefSeq" id="WP_205378875.1">
    <property type="nucleotide sequence ID" value="NZ_JAFEJA010000003.1"/>
</dbReference>
<dbReference type="Proteomes" id="UP000664109">
    <property type="component" value="Unassembled WGS sequence"/>
</dbReference>
<keyword evidence="1" id="KW-0614">Plasmid</keyword>
<dbReference type="EMBL" id="JAFEJA010000003">
    <property type="protein sequence ID" value="MBM9624733.1"/>
    <property type="molecule type" value="Genomic_DNA"/>
</dbReference>
<name>A0ABS2V535_9ACTN</name>
<keyword evidence="2" id="KW-1185">Reference proteome</keyword>
<gene>
    <name evidence="1" type="ORF">JE024_40120</name>
</gene>
<accession>A0ABS2V535</accession>
<sequence length="107" mass="11759">MTDMLDTFWAAINQQLEQLRTATNADDVLRTLATDQGPDRGFFAGSGGDETVSAALHHAGWELTWAESSIDYTMRAPDGSMITYIEGDILRGDHHTKTSTQTSHTDN</sequence>
<proteinExistence type="predicted"/>